<dbReference type="PANTHER" id="PTHR43462:SF1">
    <property type="entry name" value="ALANYL-TRNA EDITING PROTEIN AARSD1"/>
    <property type="match status" value="1"/>
</dbReference>
<dbReference type="InterPro" id="IPR018164">
    <property type="entry name" value="Ala-tRNA-synth_IIc_N"/>
</dbReference>
<keyword evidence="7" id="KW-1185">Reference proteome</keyword>
<dbReference type="SUPFAM" id="SSF55186">
    <property type="entry name" value="ThrRS/AlaRS common domain"/>
    <property type="match status" value="1"/>
</dbReference>
<reference evidence="6 7" key="1">
    <citation type="journal article" date="2020" name="New Microbes New Infect">
        <title>Sellimonas caecigallum sp. nov., description and genome sequence of a new member of the Sellimonas genus isolated from the cecum of feral chicken.</title>
        <authorList>
            <person name="Wongkuna S."/>
            <person name="Ghimire S."/>
            <person name="Antony L."/>
            <person name="Chankhamhaengdecha S."/>
            <person name="Janvilisri T."/>
            <person name="Scaria J."/>
        </authorList>
    </citation>
    <scope>NUCLEOTIDE SEQUENCE [LARGE SCALE GENOMIC DNA]</scope>
    <source>
        <strain evidence="6 7">SW451</strain>
    </source>
</reference>
<dbReference type="EMBL" id="VIRV01000001">
    <property type="protein sequence ID" value="MBY0757534.1"/>
    <property type="molecule type" value="Genomic_DNA"/>
</dbReference>
<keyword evidence="3" id="KW-0479">Metal-binding</keyword>
<dbReference type="InterPro" id="IPR012947">
    <property type="entry name" value="tRNA_SAD"/>
</dbReference>
<evidence type="ECO:0000313" key="6">
    <source>
        <dbReference type="EMBL" id="MBY0757534.1"/>
    </source>
</evidence>
<dbReference type="Gene3D" id="3.30.980.10">
    <property type="entry name" value="Threonyl-trna Synthetase, Chain A, domain 2"/>
    <property type="match status" value="1"/>
</dbReference>
<dbReference type="SMART" id="SM00863">
    <property type="entry name" value="tRNA_SAD"/>
    <property type="match status" value="1"/>
</dbReference>
<proteinExistence type="predicted"/>
<dbReference type="SUPFAM" id="SSF50447">
    <property type="entry name" value="Translation proteins"/>
    <property type="match status" value="1"/>
</dbReference>
<evidence type="ECO:0000256" key="1">
    <source>
        <dbReference type="ARBA" id="ARBA00001947"/>
    </source>
</evidence>
<keyword evidence="4" id="KW-0862">Zinc</keyword>
<dbReference type="InterPro" id="IPR003156">
    <property type="entry name" value="DHHA1_dom"/>
</dbReference>
<dbReference type="InterPro" id="IPR009000">
    <property type="entry name" value="Transl_B-barrel_sf"/>
</dbReference>
<accession>A0ABS7L3A9</accession>
<comment type="cofactor">
    <cofactor evidence="1">
        <name>Zn(2+)</name>
        <dbReference type="ChEBI" id="CHEBI:29105"/>
    </cofactor>
</comment>
<comment type="subcellular location">
    <subcellularLocation>
        <location evidence="2">Cytoplasm</location>
    </subcellularLocation>
</comment>
<dbReference type="Pfam" id="PF01411">
    <property type="entry name" value="tRNA-synt_2c"/>
    <property type="match status" value="1"/>
</dbReference>
<evidence type="ECO:0000259" key="5">
    <source>
        <dbReference type="PROSITE" id="PS50860"/>
    </source>
</evidence>
<comment type="caution">
    <text evidence="6">The sequence shown here is derived from an EMBL/GenBank/DDBJ whole genome shotgun (WGS) entry which is preliminary data.</text>
</comment>
<dbReference type="PANTHER" id="PTHR43462">
    <property type="entry name" value="ALANYL-TRNA EDITING PROTEIN"/>
    <property type="match status" value="1"/>
</dbReference>
<dbReference type="Pfam" id="PF02272">
    <property type="entry name" value="DHHA1"/>
    <property type="match status" value="1"/>
</dbReference>
<gene>
    <name evidence="6" type="ORF">FLB61_00165</name>
</gene>
<dbReference type="InterPro" id="IPR051335">
    <property type="entry name" value="Alanyl-tRNA_Editing_Enzymes"/>
</dbReference>
<dbReference type="InterPro" id="IPR018165">
    <property type="entry name" value="Ala-tRNA-synth_IIc_core"/>
</dbReference>
<evidence type="ECO:0000256" key="2">
    <source>
        <dbReference type="ARBA" id="ARBA00004496"/>
    </source>
</evidence>
<dbReference type="PROSITE" id="PS50860">
    <property type="entry name" value="AA_TRNA_LIGASE_II_ALA"/>
    <property type="match status" value="1"/>
</dbReference>
<evidence type="ECO:0000313" key="7">
    <source>
        <dbReference type="Proteomes" id="UP000779049"/>
    </source>
</evidence>
<sequence>MTEKLFYEDAYRKEFDARVLSCRPVPEKGYEVVLDRTAFFPEGGGQYGDVGEISGVRVSDTQEKDGDVIHYTSEPLQEGAAVTGKIDWEIRFSRMQQHTAEHILSGLAHSIFGYQNVGFHLSDEICTMDFSGPVTKEEMEEIEKRANEAVYKNIEVNVLCPSREELKNFEYRSKIEIEGQVRIIQIPGYDTCACCAPHLKRTGEIGQIKVIGLMNYKGGVRVTMVSGNRALCDHEKREKDMKEISKLLSAKEWELPEAVQKLKDDMERQKSEVLSLQRKLITYKAAEVPAGQKLACLFEKDLDGTGIRELMNQVLENHVTVCGVFLQKGEGWQYVVGSREKDVREIGKKLNERFHGRGGGKPEMIQGSLQGRPEDIKSFFEETVNG</sequence>
<evidence type="ECO:0000256" key="3">
    <source>
        <dbReference type="ARBA" id="ARBA00022723"/>
    </source>
</evidence>
<protein>
    <recommendedName>
        <fullName evidence="5">Alanyl-transfer RNA synthetases family profile domain-containing protein</fullName>
    </recommendedName>
</protein>
<name>A0ABS7L3A9_9FIRM</name>
<dbReference type="Proteomes" id="UP000779049">
    <property type="component" value="Unassembled WGS sequence"/>
</dbReference>
<dbReference type="Gene3D" id="2.40.30.130">
    <property type="match status" value="1"/>
</dbReference>
<organism evidence="6 7">
    <name type="scientific">Sellimonas caecigallum</name>
    <dbReference type="NCBI Taxonomy" id="2592333"/>
    <lineage>
        <taxon>Bacteria</taxon>
        <taxon>Bacillati</taxon>
        <taxon>Bacillota</taxon>
        <taxon>Clostridia</taxon>
        <taxon>Lachnospirales</taxon>
        <taxon>Lachnospiraceae</taxon>
        <taxon>Sellimonas</taxon>
    </lineage>
</organism>
<dbReference type="RefSeq" id="WP_221919096.1">
    <property type="nucleotide sequence ID" value="NZ_CP173660.1"/>
</dbReference>
<feature type="domain" description="Alanyl-transfer RNA synthetases family profile" evidence="5">
    <location>
        <begin position="1"/>
        <end position="221"/>
    </location>
</feature>
<evidence type="ECO:0000256" key="4">
    <source>
        <dbReference type="ARBA" id="ARBA00022833"/>
    </source>
</evidence>
<dbReference type="Pfam" id="PF07973">
    <property type="entry name" value="tRNA_SAD"/>
    <property type="match status" value="1"/>
</dbReference>
<dbReference type="InterPro" id="IPR018163">
    <property type="entry name" value="Thr/Ala-tRNA-synth_IIc_edit"/>
</dbReference>